<feature type="domain" description="Peptidase A2" evidence="3">
    <location>
        <begin position="584"/>
        <end position="599"/>
    </location>
</feature>
<evidence type="ECO:0000256" key="2">
    <source>
        <dbReference type="SAM" id="MobiDB-lite"/>
    </source>
</evidence>
<reference evidence="4 5" key="1">
    <citation type="submission" date="2018-09" db="EMBL/GenBank/DDBJ databases">
        <title>Genomic investigation of the strawberry pathogen Phytophthora fragariae indicates pathogenicity is determined by transcriptional variation in three key races.</title>
        <authorList>
            <person name="Adams T.M."/>
            <person name="Armitage A.D."/>
            <person name="Sobczyk M.K."/>
            <person name="Bates H.J."/>
            <person name="Dunwell J.M."/>
            <person name="Nellist C.F."/>
            <person name="Harrison R.J."/>
        </authorList>
    </citation>
    <scope>NUCLEOTIDE SEQUENCE [LARGE SCALE GENOMIC DNA]</scope>
    <source>
        <strain evidence="4 5">SCRP249</strain>
    </source>
</reference>
<feature type="compositionally biased region" description="Basic and acidic residues" evidence="2">
    <location>
        <begin position="363"/>
        <end position="376"/>
    </location>
</feature>
<dbReference type="InterPro" id="IPR005162">
    <property type="entry name" value="Retrotrans_gag_dom"/>
</dbReference>
<feature type="region of interest" description="Disordered" evidence="2">
    <location>
        <begin position="347"/>
        <end position="440"/>
    </location>
</feature>
<proteinExistence type="predicted"/>
<name>A0A6A3HY92_9STRA</name>
<feature type="compositionally biased region" description="Acidic residues" evidence="2">
    <location>
        <begin position="873"/>
        <end position="886"/>
    </location>
</feature>
<evidence type="ECO:0000256" key="1">
    <source>
        <dbReference type="ARBA" id="ARBA00022801"/>
    </source>
</evidence>
<comment type="caution">
    <text evidence="4">The sequence shown here is derived from an EMBL/GenBank/DDBJ whole genome shotgun (WGS) entry which is preliminary data.</text>
</comment>
<feature type="non-terminal residue" evidence="4">
    <location>
        <position position="1024"/>
    </location>
</feature>
<dbReference type="InterPro" id="IPR021109">
    <property type="entry name" value="Peptidase_aspartic_dom_sf"/>
</dbReference>
<feature type="compositionally biased region" description="Basic and acidic residues" evidence="2">
    <location>
        <begin position="274"/>
        <end position="322"/>
    </location>
</feature>
<feature type="compositionally biased region" description="Basic and acidic residues" evidence="2">
    <location>
        <begin position="409"/>
        <end position="439"/>
    </location>
</feature>
<dbReference type="AlphaFoldDB" id="A0A6A3HY92"/>
<feature type="compositionally biased region" description="Low complexity" evidence="2">
    <location>
        <begin position="827"/>
        <end position="837"/>
    </location>
</feature>
<accession>A0A6A3HY92</accession>
<keyword evidence="1" id="KW-0378">Hydrolase</keyword>
<dbReference type="PROSITE" id="PS50175">
    <property type="entry name" value="ASP_PROT_RETROV"/>
    <property type="match status" value="1"/>
</dbReference>
<dbReference type="GO" id="GO:0004190">
    <property type="term" value="F:aspartic-type endopeptidase activity"/>
    <property type="evidence" value="ECO:0007669"/>
    <property type="project" value="InterPro"/>
</dbReference>
<dbReference type="InterPro" id="IPR001995">
    <property type="entry name" value="Peptidase_A2_cat"/>
</dbReference>
<dbReference type="Gene3D" id="2.40.70.10">
    <property type="entry name" value="Acid Proteases"/>
    <property type="match status" value="1"/>
</dbReference>
<organism evidence="4 5">
    <name type="scientific">Phytophthora rubi</name>
    <dbReference type="NCBI Taxonomy" id="129364"/>
    <lineage>
        <taxon>Eukaryota</taxon>
        <taxon>Sar</taxon>
        <taxon>Stramenopiles</taxon>
        <taxon>Oomycota</taxon>
        <taxon>Peronosporomycetes</taxon>
        <taxon>Peronosporales</taxon>
        <taxon>Peronosporaceae</taxon>
        <taxon>Phytophthora</taxon>
    </lineage>
</organism>
<feature type="compositionally biased region" description="Low complexity" evidence="2">
    <location>
        <begin position="22"/>
        <end position="33"/>
    </location>
</feature>
<dbReference type="Proteomes" id="UP000429607">
    <property type="component" value="Unassembled WGS sequence"/>
</dbReference>
<evidence type="ECO:0000259" key="3">
    <source>
        <dbReference type="PROSITE" id="PS50175"/>
    </source>
</evidence>
<feature type="compositionally biased region" description="Basic and acidic residues" evidence="2">
    <location>
        <begin position="384"/>
        <end position="401"/>
    </location>
</feature>
<evidence type="ECO:0000313" key="5">
    <source>
        <dbReference type="Proteomes" id="UP000429607"/>
    </source>
</evidence>
<protein>
    <recommendedName>
        <fullName evidence="3">Peptidase A2 domain-containing protein</fullName>
    </recommendedName>
</protein>
<feature type="region of interest" description="Disordered" evidence="2">
    <location>
        <begin position="260"/>
        <end position="322"/>
    </location>
</feature>
<feature type="region of interest" description="Disordered" evidence="2">
    <location>
        <begin position="773"/>
        <end position="887"/>
    </location>
</feature>
<sequence>MVTPRSTSRADRLSRESETSRGTRGVRPSTSTRRSTRRFIPREDSSDDDSGEDYTDRSNDPDSPTDELTRQILEVSETERLNSTPRLELTTHRPLAQIKHFTGSRNKSENSIQWLRAFFYEMKGTHTPPNEWCMAFELSLRDGALHWYRQMPKKTKRQWKLLSDAFIKYYCSQFRQSAKARYYSAKSEGAEHVCDCLNRLNGYARNAGLQFERGGRDAKDHVQRFLETCGDRGLERRLCHVRVKDIHELEDMINDILKSEERRTPREGSAYPTKSRDSYPPRSRDSSRRRDDRRPEVTRDPYRRDRSDRPDRREREFDRRRDDSRNVPRISLAEVTLSDLMTELQVRTPARGQAYNDEEDDSSDHGYSDDDRRIRDDEEFYDHEEERDHVAAASEQERRAAADGTFARSDNRSRRGGDSGRGFDRGNRPFNRDNRDGRPRHYGPCAACGGAGHSAHYCYRRCKLCQQLAAPPIDADCVYAFVGTSKRPKNDEDKEVMMTDNGKERSASLGGSETKRVTNEEDDGSSTEAWVSSAVQRGAYSGQDTQGATKLQPGERLGWWSAQRFDRRARMRALVKGAVNDARTRILLDTGANISVISERFAKQLRLREVQGHGRCMEIQGFTKGTMATERRALVKVTLGWQHVYEFELWIMDHGAGVDVVLGTDFMIPAGVRLDMFHATARLPDEVSIPLIKTLNMQDDRGEGPHVTGGPTEDLLVPSQEFAEYRLSRVRPPADTHKLLAYEGSRDKEVFRREGELYAQWLASQPSAVERPEYTTPMRLLRRSGDDKPTQREYGNSTVHLERREEGWSRQSQLPAEEVASDDESDQQPAPAAADPPNQDEVEPGVNEKPGPTMNSACLPEGRSEHSVSPNDPSEDDPGPDDENMVDSEFKCRSDESSVEILEPLYVSVATVLSADANSEHTDEYSTAEHTANTINLEDYAHELAFLPDLTEALATELDYSASNVRHPELSLNLQEKVVRVPKQHEKIMISSGNALPPPAYGVVCDIDVQGHPPIKQKARRVPL</sequence>
<feature type="region of interest" description="Disordered" evidence="2">
    <location>
        <begin position="1"/>
        <end position="67"/>
    </location>
</feature>
<feature type="region of interest" description="Disordered" evidence="2">
    <location>
        <begin position="488"/>
        <end position="529"/>
    </location>
</feature>
<dbReference type="Pfam" id="PF03732">
    <property type="entry name" value="Retrotrans_gag"/>
    <property type="match status" value="1"/>
</dbReference>
<dbReference type="GO" id="GO:0006508">
    <property type="term" value="P:proteolysis"/>
    <property type="evidence" value="ECO:0007669"/>
    <property type="project" value="InterPro"/>
</dbReference>
<gene>
    <name evidence="4" type="ORF">PR001_g26399</name>
</gene>
<feature type="compositionally biased region" description="Basic and acidic residues" evidence="2">
    <location>
        <begin position="8"/>
        <end position="21"/>
    </location>
</feature>
<dbReference type="SUPFAM" id="SSF50630">
    <property type="entry name" value="Acid proteases"/>
    <property type="match status" value="1"/>
</dbReference>
<evidence type="ECO:0000313" key="4">
    <source>
        <dbReference type="EMBL" id="KAE8973154.1"/>
    </source>
</evidence>
<dbReference type="Pfam" id="PF13650">
    <property type="entry name" value="Asp_protease_2"/>
    <property type="match status" value="1"/>
</dbReference>
<feature type="compositionally biased region" description="Basic and acidic residues" evidence="2">
    <location>
        <begin position="488"/>
        <end position="506"/>
    </location>
</feature>
<dbReference type="CDD" id="cd00303">
    <property type="entry name" value="retropepsin_like"/>
    <property type="match status" value="1"/>
</dbReference>
<dbReference type="EMBL" id="QXFV01003887">
    <property type="protein sequence ID" value="KAE8973154.1"/>
    <property type="molecule type" value="Genomic_DNA"/>
</dbReference>